<dbReference type="EMBL" id="VDFV01000001">
    <property type="protein sequence ID" value="TNC74792.1"/>
    <property type="molecule type" value="Genomic_DNA"/>
</dbReference>
<proteinExistence type="predicted"/>
<feature type="domain" description="Coenzyme F420 hydrogenase/dehydrogenase beta subunit N-terminal" evidence="1">
    <location>
        <begin position="107"/>
        <end position="182"/>
    </location>
</feature>
<dbReference type="InterPro" id="IPR007516">
    <property type="entry name" value="Co_F420_Hydgase/DH_bsu_N"/>
</dbReference>
<feature type="domain" description="Coenzyme F420 hydrogenase/dehydrogenase beta subunit C-terminal" evidence="2">
    <location>
        <begin position="196"/>
        <end position="363"/>
    </location>
</feature>
<organism evidence="3 4">
    <name type="scientific">Rubellimicrobium roseum</name>
    <dbReference type="NCBI Taxonomy" id="687525"/>
    <lineage>
        <taxon>Bacteria</taxon>
        <taxon>Pseudomonadati</taxon>
        <taxon>Pseudomonadota</taxon>
        <taxon>Alphaproteobacteria</taxon>
        <taxon>Rhodobacterales</taxon>
        <taxon>Roseobacteraceae</taxon>
        <taxon>Rubellimicrobium</taxon>
    </lineage>
</organism>
<dbReference type="OrthoDB" id="3247493at2"/>
<reference evidence="3 4" key="1">
    <citation type="submission" date="2019-06" db="EMBL/GenBank/DDBJ databases">
        <authorList>
            <person name="Jiang L."/>
        </authorList>
    </citation>
    <scope>NUCLEOTIDE SEQUENCE [LARGE SCALE GENOMIC DNA]</scope>
    <source>
        <strain evidence="3 4">YIM 48858</strain>
    </source>
</reference>
<dbReference type="GO" id="GO:0033354">
    <property type="term" value="P:chlorophyll cycle"/>
    <property type="evidence" value="ECO:0007669"/>
    <property type="project" value="TreeGrafter"/>
</dbReference>
<name>A0A5C4NKZ3_9RHOB</name>
<protein>
    <recommendedName>
        <fullName evidence="5">Coenzyme F420 hydrogenase</fullName>
    </recommendedName>
</protein>
<dbReference type="Proteomes" id="UP000305709">
    <property type="component" value="Unassembled WGS sequence"/>
</dbReference>
<dbReference type="PANTHER" id="PTHR31332:SF0">
    <property type="entry name" value="7-HYDROXYMETHYL CHLOROPHYLL A REDUCTASE, CHLOROPLASTIC"/>
    <property type="match status" value="1"/>
</dbReference>
<gene>
    <name evidence="3" type="ORF">FHG71_01275</name>
</gene>
<dbReference type="InterPro" id="IPR045220">
    <property type="entry name" value="FRHB/FDHB/HCAR-like"/>
</dbReference>
<comment type="caution">
    <text evidence="3">The sequence shown here is derived from an EMBL/GenBank/DDBJ whole genome shotgun (WGS) entry which is preliminary data.</text>
</comment>
<keyword evidence="4" id="KW-1185">Reference proteome</keyword>
<evidence type="ECO:0000313" key="4">
    <source>
        <dbReference type="Proteomes" id="UP000305709"/>
    </source>
</evidence>
<evidence type="ECO:0000313" key="3">
    <source>
        <dbReference type="EMBL" id="TNC74792.1"/>
    </source>
</evidence>
<accession>A0A5C4NKZ3</accession>
<dbReference type="Pfam" id="PF04432">
    <property type="entry name" value="FrhB_FdhB_C"/>
    <property type="match status" value="1"/>
</dbReference>
<dbReference type="GO" id="GO:0090415">
    <property type="term" value="F:7-hydroxymethyl chlorophyll a reductase activity"/>
    <property type="evidence" value="ECO:0007669"/>
    <property type="project" value="TreeGrafter"/>
</dbReference>
<sequence length="431" mass="45684">MPTSPAPTAPTLARASDAPSAAASPLASSLAHVARGNTCAGCGACAALAAGKVRMTVADPGFLRPLQTAPLTPAEDEAIWRVCPGLTENVETEGRQDHVLWGPYVSMHTAWASDPEMRHAGASGGTLSAILLHLVESGTVDAVIQTTAASDFALGNATVVTTDRAGVLASAGSRYAPSAPLADLHERLAEHQLTGRRFAFVGKPCDAAAMAALREIDPQVARAVPVILSFFCAGVPSHAGGRAVLAALGAEEARTRSFRYRGNGWPGRATAVLQDGTERSMTYHESWGRILSKHVQHRCKICPDGHGALADIVCADAWESDENGYPLFEEQPGVSLVIARTALGERLLNEACAKGRVETGPFDVDDLVAIQPGQRERRRALAARLLALRIAGRPVPRYRGLHLLAAARQNSVRKNVTNFLGMIRRTVMRRA</sequence>
<evidence type="ECO:0000259" key="2">
    <source>
        <dbReference type="Pfam" id="PF04432"/>
    </source>
</evidence>
<dbReference type="RefSeq" id="WP_139079786.1">
    <property type="nucleotide sequence ID" value="NZ_VDFV01000001.1"/>
</dbReference>
<dbReference type="PANTHER" id="PTHR31332">
    <property type="entry name" value="7-HYDROXYMETHYL CHLOROPHYLL A REDUCTASE, CHLOROPLASTIC"/>
    <property type="match status" value="1"/>
</dbReference>
<dbReference type="Pfam" id="PF04422">
    <property type="entry name" value="FrhB_FdhB_N"/>
    <property type="match status" value="1"/>
</dbReference>
<dbReference type="InterPro" id="IPR007525">
    <property type="entry name" value="FrhB_FdhB_C"/>
</dbReference>
<evidence type="ECO:0000259" key="1">
    <source>
        <dbReference type="Pfam" id="PF04422"/>
    </source>
</evidence>
<dbReference type="AlphaFoldDB" id="A0A5C4NKZ3"/>
<evidence type="ECO:0008006" key="5">
    <source>
        <dbReference type="Google" id="ProtNLM"/>
    </source>
</evidence>